<reference evidence="2" key="1">
    <citation type="submission" date="2016-04" db="EMBL/GenBank/DDBJ databases">
        <authorList>
            <person name="Nguyen H.D."/>
            <person name="Samba Siva P."/>
            <person name="Cullis J."/>
            <person name="Levesque C.A."/>
            <person name="Hambleton S."/>
        </authorList>
    </citation>
    <scope>NUCLEOTIDE SEQUENCE</scope>
    <source>
        <strain evidence="2">DAOMC 236416</strain>
    </source>
</reference>
<feature type="region of interest" description="Disordered" evidence="1">
    <location>
        <begin position="1"/>
        <end position="23"/>
    </location>
</feature>
<name>A0A8T8SYS7_9BASI</name>
<gene>
    <name evidence="2" type="ORF">A4X13_0g4532</name>
</gene>
<feature type="compositionally biased region" description="Low complexity" evidence="1">
    <location>
        <begin position="143"/>
        <end position="161"/>
    </location>
</feature>
<reference evidence="2" key="2">
    <citation type="journal article" date="2019" name="IMA Fungus">
        <title>Genome sequencing and comparison of five Tilletia species to identify candidate genes for the detection of regulated species infecting wheat.</title>
        <authorList>
            <person name="Nguyen H.D.T."/>
            <person name="Sultana T."/>
            <person name="Kesanakurti P."/>
            <person name="Hambleton S."/>
        </authorList>
    </citation>
    <scope>NUCLEOTIDE SEQUENCE</scope>
    <source>
        <strain evidence="2">DAOMC 236416</strain>
    </source>
</reference>
<evidence type="ECO:0000313" key="3">
    <source>
        <dbReference type="Proteomes" id="UP000077521"/>
    </source>
</evidence>
<comment type="caution">
    <text evidence="2">The sequence shown here is derived from an EMBL/GenBank/DDBJ whole genome shotgun (WGS) entry which is preliminary data.</text>
</comment>
<feature type="non-terminal residue" evidence="2">
    <location>
        <position position="1"/>
    </location>
</feature>
<accession>A0A8T8SYS7</accession>
<organism evidence="2 3">
    <name type="scientific">Tilletia indica</name>
    <dbReference type="NCBI Taxonomy" id="43049"/>
    <lineage>
        <taxon>Eukaryota</taxon>
        <taxon>Fungi</taxon>
        <taxon>Dikarya</taxon>
        <taxon>Basidiomycota</taxon>
        <taxon>Ustilaginomycotina</taxon>
        <taxon>Exobasidiomycetes</taxon>
        <taxon>Tilletiales</taxon>
        <taxon>Tilletiaceae</taxon>
        <taxon>Tilletia</taxon>
    </lineage>
</organism>
<feature type="region of interest" description="Disordered" evidence="1">
    <location>
        <begin position="94"/>
        <end position="162"/>
    </location>
</feature>
<dbReference type="Proteomes" id="UP000077521">
    <property type="component" value="Unassembled WGS sequence"/>
</dbReference>
<feature type="compositionally biased region" description="Basic residues" evidence="1">
    <location>
        <begin position="131"/>
        <end position="142"/>
    </location>
</feature>
<proteinExistence type="predicted"/>
<dbReference type="AlphaFoldDB" id="A0A8T8SYS7"/>
<feature type="compositionally biased region" description="Low complexity" evidence="1">
    <location>
        <begin position="98"/>
        <end position="112"/>
    </location>
</feature>
<evidence type="ECO:0000256" key="1">
    <source>
        <dbReference type="SAM" id="MobiDB-lite"/>
    </source>
</evidence>
<keyword evidence="3" id="KW-1185">Reference proteome</keyword>
<evidence type="ECO:0000313" key="2">
    <source>
        <dbReference type="EMBL" id="KAE8250638.1"/>
    </source>
</evidence>
<protein>
    <submittedName>
        <fullName evidence="2">Uncharacterized protein</fullName>
    </submittedName>
</protein>
<feature type="compositionally biased region" description="Basic and acidic residues" evidence="1">
    <location>
        <begin position="113"/>
        <end position="127"/>
    </location>
</feature>
<sequence>YSAISRRFTTSGRQPRRRDGRYGLDERPYCRAYQQQDGNRYRQHRQLRPVNLLYFLPISSLLDSSSIVSSIRGNNHSLPLGCNRMAETERKKTFNVKGSFPPAGQAAGGSSAVDRRSEPLKRKDDSFQQRAGHHAANRRRQRGGPAAAAAAADPGKAGASDADLHVANDDRDLEAQRVDQFIADALKRADVDLGPELVEGIGAGVGGAPGKGSRSPTHITEKEECRMKSSSLSISSRGLLSIISSVSGQRFFGSSPAFSTLFNRSYPLPATASSASLPIGTQFLLLRSALRLPRGLSQDCVRAHS</sequence>
<dbReference type="EMBL" id="LWDF02000303">
    <property type="protein sequence ID" value="KAE8250638.1"/>
    <property type="molecule type" value="Genomic_DNA"/>
</dbReference>